<gene>
    <name evidence="1" type="ORF">AVEN_144473_1</name>
</gene>
<organism evidence="1 2">
    <name type="scientific">Araneus ventricosus</name>
    <name type="common">Orbweaver spider</name>
    <name type="synonym">Epeira ventricosa</name>
    <dbReference type="NCBI Taxonomy" id="182803"/>
    <lineage>
        <taxon>Eukaryota</taxon>
        <taxon>Metazoa</taxon>
        <taxon>Ecdysozoa</taxon>
        <taxon>Arthropoda</taxon>
        <taxon>Chelicerata</taxon>
        <taxon>Arachnida</taxon>
        <taxon>Araneae</taxon>
        <taxon>Araneomorphae</taxon>
        <taxon>Entelegynae</taxon>
        <taxon>Araneoidea</taxon>
        <taxon>Araneidae</taxon>
        <taxon>Araneus</taxon>
    </lineage>
</organism>
<name>A0A4Y2D9C8_ARAVE</name>
<evidence type="ECO:0000313" key="2">
    <source>
        <dbReference type="Proteomes" id="UP000499080"/>
    </source>
</evidence>
<dbReference type="EMBL" id="BGPR01088955">
    <property type="protein sequence ID" value="GBM13383.1"/>
    <property type="molecule type" value="Genomic_DNA"/>
</dbReference>
<comment type="caution">
    <text evidence="1">The sequence shown here is derived from an EMBL/GenBank/DDBJ whole genome shotgun (WGS) entry which is preliminary data.</text>
</comment>
<keyword evidence="2" id="KW-1185">Reference proteome</keyword>
<accession>A0A4Y2D9C8</accession>
<dbReference type="Proteomes" id="UP000499080">
    <property type="component" value="Unassembled WGS sequence"/>
</dbReference>
<sequence>IDSITIYLHGSLFQYPVAVFLIGVRGARLVPLESPQNQFDVHRSAKSTANFRHWIGRGPQSNFMPVASY</sequence>
<evidence type="ECO:0000313" key="1">
    <source>
        <dbReference type="EMBL" id="GBM13383.1"/>
    </source>
</evidence>
<protein>
    <submittedName>
        <fullName evidence="1">Uncharacterized protein</fullName>
    </submittedName>
</protein>
<proteinExistence type="predicted"/>
<reference evidence="1 2" key="1">
    <citation type="journal article" date="2019" name="Sci. Rep.">
        <title>Orb-weaving spider Araneus ventricosus genome elucidates the spidroin gene catalogue.</title>
        <authorList>
            <person name="Kono N."/>
            <person name="Nakamura H."/>
            <person name="Ohtoshi R."/>
            <person name="Moran D.A.P."/>
            <person name="Shinohara A."/>
            <person name="Yoshida Y."/>
            <person name="Fujiwara M."/>
            <person name="Mori M."/>
            <person name="Tomita M."/>
            <person name="Arakawa K."/>
        </authorList>
    </citation>
    <scope>NUCLEOTIDE SEQUENCE [LARGE SCALE GENOMIC DNA]</scope>
</reference>
<dbReference type="AlphaFoldDB" id="A0A4Y2D9C8"/>
<feature type="non-terminal residue" evidence="1">
    <location>
        <position position="1"/>
    </location>
</feature>